<proteinExistence type="predicted"/>
<dbReference type="RefSeq" id="WP_181886571.1">
    <property type="nucleotide sequence ID" value="NZ_CP059472.1"/>
</dbReference>
<dbReference type="Pfam" id="PF01364">
    <property type="entry name" value="Peptidase_C25"/>
    <property type="match status" value="1"/>
</dbReference>
<name>A0A7D7QEZ1_9FLAO</name>
<dbReference type="SUPFAM" id="SSF52129">
    <property type="entry name" value="Caspase-like"/>
    <property type="match status" value="1"/>
</dbReference>
<dbReference type="KEGG" id="cbau:H1R16_10640"/>
<dbReference type="Proteomes" id="UP000539710">
    <property type="component" value="Unassembled WGS sequence"/>
</dbReference>
<evidence type="ECO:0000259" key="2">
    <source>
        <dbReference type="Pfam" id="PF01364"/>
    </source>
</evidence>
<dbReference type="EMBL" id="JACEUX010000001">
    <property type="protein sequence ID" value="MBA5246491.1"/>
    <property type="molecule type" value="Genomic_DNA"/>
</dbReference>
<evidence type="ECO:0000313" key="5">
    <source>
        <dbReference type="Proteomes" id="UP000515349"/>
    </source>
</evidence>
<evidence type="ECO:0000313" key="4">
    <source>
        <dbReference type="EMBL" id="QMS98143.1"/>
    </source>
</evidence>
<evidence type="ECO:0000313" key="3">
    <source>
        <dbReference type="EMBL" id="MBA5246491.1"/>
    </source>
</evidence>
<dbReference type="InterPro" id="IPR001769">
    <property type="entry name" value="Gingipain"/>
</dbReference>
<evidence type="ECO:0000256" key="1">
    <source>
        <dbReference type="ARBA" id="ARBA00022729"/>
    </source>
</evidence>
<dbReference type="PROSITE" id="PS51257">
    <property type="entry name" value="PROKAR_LIPOPROTEIN"/>
    <property type="match status" value="1"/>
</dbReference>
<dbReference type="Proteomes" id="UP000515349">
    <property type="component" value="Chromosome"/>
</dbReference>
<dbReference type="EMBL" id="CP059472">
    <property type="protein sequence ID" value="QMS98143.1"/>
    <property type="molecule type" value="Genomic_DNA"/>
</dbReference>
<dbReference type="Gene3D" id="3.40.50.10390">
    <property type="entry name" value="Gingipain r, domain 1"/>
    <property type="match status" value="1"/>
</dbReference>
<evidence type="ECO:0000313" key="6">
    <source>
        <dbReference type="Proteomes" id="UP000539710"/>
    </source>
</evidence>
<reference evidence="3" key="3">
    <citation type="submission" date="2020-07" db="EMBL/GenBank/DDBJ databases">
        <authorList>
            <person name="Yang C."/>
        </authorList>
    </citation>
    <scope>NUCLEOTIDE SEQUENCE</scope>
    <source>
        <strain evidence="3">Cx-624</strain>
    </source>
</reference>
<reference evidence="4 5" key="1">
    <citation type="submission" date="2020-07" db="EMBL/GenBank/DDBJ databases">
        <title>Chryseobacterium sp.cx-624.</title>
        <authorList>
            <person name="Yang C."/>
        </authorList>
    </citation>
    <scope>NUCLEOTIDE SEQUENCE [LARGE SCALE GENOMIC DNA]</scope>
    <source>
        <strain evidence="4">Cx-624</strain>
        <strain evidence="5">cx-624</strain>
    </source>
</reference>
<dbReference type="InterPro" id="IPR029030">
    <property type="entry name" value="Caspase-like_dom_sf"/>
</dbReference>
<dbReference type="Gene3D" id="2.60.40.4070">
    <property type="match status" value="1"/>
</dbReference>
<dbReference type="NCBIfam" id="NF033707">
    <property type="entry name" value="T9SS_sortase"/>
    <property type="match status" value="1"/>
</dbReference>
<dbReference type="CDD" id="cd02258">
    <property type="entry name" value="Peptidase_C25_N"/>
    <property type="match status" value="1"/>
</dbReference>
<keyword evidence="6" id="KW-1185">Reference proteome</keyword>
<accession>A0A7D7QEZ1</accession>
<protein>
    <submittedName>
        <fullName evidence="4">Type IX secretion system sortase PorU</fullName>
    </submittedName>
</protein>
<dbReference type="GO" id="GO:0006508">
    <property type="term" value="P:proteolysis"/>
    <property type="evidence" value="ECO:0007669"/>
    <property type="project" value="InterPro"/>
</dbReference>
<reference evidence="6" key="2">
    <citation type="submission" date="2020-07" db="EMBL/GenBank/DDBJ databases">
        <title>Flavobacterium sp. xlx-214.</title>
        <authorList>
            <person name="Yang C."/>
        </authorList>
    </citation>
    <scope>NUCLEOTIDE SEQUENCE [LARGE SCALE GENOMIC DNA]</scope>
    <source>
        <strain evidence="6">CX-624</strain>
    </source>
</reference>
<dbReference type="InterPro" id="IPR029031">
    <property type="entry name" value="Gingipain_N_sf"/>
</dbReference>
<keyword evidence="1" id="KW-0732">Signal</keyword>
<feature type="domain" description="Gingipain" evidence="2">
    <location>
        <begin position="536"/>
        <end position="911"/>
    </location>
</feature>
<gene>
    <name evidence="4" type="primary">porU</name>
    <name evidence="4" type="ORF">H1R16_10640</name>
    <name evidence="3" type="ORF">H2507_04825</name>
</gene>
<dbReference type="GO" id="GO:0008234">
    <property type="term" value="F:cysteine-type peptidase activity"/>
    <property type="evidence" value="ECO:0007669"/>
    <property type="project" value="InterPro"/>
</dbReference>
<organism evidence="4 5">
    <name type="scientific">Marnyiella aurantia</name>
    <dbReference type="NCBI Taxonomy" id="2758037"/>
    <lineage>
        <taxon>Bacteria</taxon>
        <taxon>Pseudomonadati</taxon>
        <taxon>Bacteroidota</taxon>
        <taxon>Flavobacteriia</taxon>
        <taxon>Flavobacteriales</taxon>
        <taxon>Weeksellaceae</taxon>
        <taxon>Marnyiella</taxon>
    </lineage>
</organism>
<sequence>MKRNLSFLFIFLFTACFFSQKISINWEGSKIRDFGEVKLNLPSFSNPGFSFDQNNIFINIKHSAGEKDLKISGLQWETITARDLYDLQKDQIIPFEIKDVAYTTQKGIRTAHINVSLFKSENGRILRLSSFNIEETAKQNFSTQKVGTTNNPLNTGNFYKIKVDKSGIFKITKEFLQANGLNPANINPKNFRIYGNGGIMLSEFNQDTKYDALQENAIQVVGEEDGVWNDGDYALFYAQGPNGYNLYDPANGNGYKRTDTRTDRSNNLKNLYDDFSYYFINFDKGPGKRVQNADAALTANPITRYDDYQVINDDEKNLLKLGKIWVDEQSFTSPQTYTITTKSPAQPGDIITYRTQVVAYKSQGNTLAFNINNQNSSVQSAAPGGLDFVQMRFQGTLNNISGNTFNFNFTPNISANPNGSFYFDYLEIQYKENLTFNGGQMNFRDFSLQSGSGQAYSFAISNASGAEQVWDVTDITNASRRINKNANSSTFSFGYIANDPNFNNEFVAFRADAAYSPTYVGKTDNQNLSGMQNIDYLVLTSPEMMAHAQRMASHHQTRNNFTTAVVDINKIYNEFSSGRKDLTAIRDFVSHLNSPAGALKYVLLLGDATYDFKNRIPNNFNIVPAYQSEESGNYVSSFVTDDYIGMTAPQTATHLPSMLADVPVGRLPAATIQEAKLLVDKTLAYYNNLPGQSTPFGIWRMKLDFVADDDKDGGTPFHTIMDETLVDIFEAATDKPEYNVRKLYMDAFPAVNTAGGQRYPQVNQAIANDVGNSLYMFYLGHGGINGWAQERILTSDEIEDFNNYSNIYSRFPLVSTITCEFTLWDEPGTFSAGEQFMKLPTGGAATMITSSRAIDVNYGVLFTDTFTKNIFELNGEGFDTLGNSFLQAKFEFGGNPNHLKVNFLGDPAMKLSRPRKLLAIDNVETPVPGQIRALDFVKITGHINNPNGTLNTNFNGRVVINIYDKRLNKTTLNNDGSLTPILTYSEEGSPIVKASGTAVNGLFTVEFYVPNDINYTMGTGRILAYADNKVEDVFINQPVQIGGINPNGINDSEPPKVKLYMNNTNFADGGITDQNPMLLACITDDTGINSTGAGVGHDIVTYLDGQIINTVVLNDFFSSGDGNGCVNPGLADYQKGNVTYPFRNLTPGEHTLTFKVWDINNNSTTETLRFIVKDETNQNLVINRPLNWPNPFTNKTYIHFEHNCDDILDVNVQIYTITGKLVRTLSQPVVAEPFLQGFRTPRQAIEWDGLDDYGDAVGKGTYIFKIFARSQNQEKCKGGATAVEKMVLLR</sequence>